<accession>A0AAD3RJ50</accession>
<dbReference type="EMBL" id="BRZM01000285">
    <property type="protein sequence ID" value="GLD69840.1"/>
    <property type="molecule type" value="Genomic_DNA"/>
</dbReference>
<dbReference type="PANTHER" id="PTHR10037">
    <property type="entry name" value="VOLTAGE-GATED CATION CHANNEL CALCIUM AND SODIUM"/>
    <property type="match status" value="1"/>
</dbReference>
<keyword evidence="2" id="KW-0812">Transmembrane</keyword>
<dbReference type="GO" id="GO:0045956">
    <property type="term" value="P:positive regulation of calcium ion-dependent exocytosis"/>
    <property type="evidence" value="ECO:0007669"/>
    <property type="project" value="TreeGrafter"/>
</dbReference>
<dbReference type="GO" id="GO:0070509">
    <property type="term" value="P:calcium ion import"/>
    <property type="evidence" value="ECO:0007669"/>
    <property type="project" value="TreeGrafter"/>
</dbReference>
<evidence type="ECO:0000256" key="3">
    <source>
        <dbReference type="ARBA" id="ARBA00022989"/>
    </source>
</evidence>
<organism evidence="6 7">
    <name type="scientific">Lates japonicus</name>
    <name type="common">Japanese lates</name>
    <dbReference type="NCBI Taxonomy" id="270547"/>
    <lineage>
        <taxon>Eukaryota</taxon>
        <taxon>Metazoa</taxon>
        <taxon>Chordata</taxon>
        <taxon>Craniata</taxon>
        <taxon>Vertebrata</taxon>
        <taxon>Euteleostomi</taxon>
        <taxon>Actinopterygii</taxon>
        <taxon>Neopterygii</taxon>
        <taxon>Teleostei</taxon>
        <taxon>Neoteleostei</taxon>
        <taxon>Acanthomorphata</taxon>
        <taxon>Carangaria</taxon>
        <taxon>Carangaria incertae sedis</taxon>
        <taxon>Centropomidae</taxon>
        <taxon>Lates</taxon>
    </lineage>
</organism>
<protein>
    <submittedName>
        <fullName evidence="6">Voltage-dependent T-type calcium channel subunit alpha-1I-like protein</fullName>
    </submittedName>
</protein>
<dbReference type="InterPro" id="IPR027359">
    <property type="entry name" value="Volt_channel_dom_sf"/>
</dbReference>
<feature type="domain" description="Ion transport" evidence="5">
    <location>
        <begin position="232"/>
        <end position="309"/>
    </location>
</feature>
<evidence type="ECO:0000259" key="5">
    <source>
        <dbReference type="Pfam" id="PF00520"/>
    </source>
</evidence>
<evidence type="ECO:0000313" key="6">
    <source>
        <dbReference type="EMBL" id="GLD69840.1"/>
    </source>
</evidence>
<dbReference type="GO" id="GO:0005248">
    <property type="term" value="F:voltage-gated sodium channel activity"/>
    <property type="evidence" value="ECO:0007669"/>
    <property type="project" value="TreeGrafter"/>
</dbReference>
<dbReference type="InterPro" id="IPR043203">
    <property type="entry name" value="VGCC_Ca_Na"/>
</dbReference>
<dbReference type="Gene3D" id="1.20.120.350">
    <property type="entry name" value="Voltage-gated potassium channels. Chain C"/>
    <property type="match status" value="1"/>
</dbReference>
<comment type="subcellular location">
    <subcellularLocation>
        <location evidence="1">Membrane</location>
        <topology evidence="1">Multi-pass membrane protein</topology>
    </subcellularLocation>
</comment>
<name>A0AAD3RJ50_LATJO</name>
<keyword evidence="7" id="KW-1185">Reference proteome</keyword>
<evidence type="ECO:0000313" key="7">
    <source>
        <dbReference type="Proteomes" id="UP001279410"/>
    </source>
</evidence>
<dbReference type="Pfam" id="PF00520">
    <property type="entry name" value="Ion_trans"/>
    <property type="match status" value="1"/>
</dbReference>
<proteinExistence type="predicted"/>
<keyword evidence="3" id="KW-1133">Transmembrane helix</keyword>
<dbReference type="GO" id="GO:0008332">
    <property type="term" value="F:low voltage-gated calcium channel activity"/>
    <property type="evidence" value="ECO:0007669"/>
    <property type="project" value="TreeGrafter"/>
</dbReference>
<dbReference type="GO" id="GO:0086010">
    <property type="term" value="P:membrane depolarization during action potential"/>
    <property type="evidence" value="ECO:0007669"/>
    <property type="project" value="TreeGrafter"/>
</dbReference>
<keyword evidence="4" id="KW-0472">Membrane</keyword>
<dbReference type="Proteomes" id="UP001279410">
    <property type="component" value="Unassembled WGS sequence"/>
</dbReference>
<sequence length="309" mass="34409">MEETLPLLFSIQVGLPDATTSQPQAFVGPSFPTGNSPERLPPALPRLLHQSVFTPPPPGPSMAMACWSGGWLERSLISMVPLLLIQRRTSTQSIQMRKSLSLPSCCRLLSPPSHPYRATLCPGGPQALSLETAHLLQVPGLHPPMAAAHTPSMSAPLSPQEELLWSWWRWTRDSLGGLRRGPPEQWEDSCLSFSQATSKTPRVSKLEGEPQSQLMADVFPRLTLRSSKSLDLALKYCNYFFTSTFVMEAVLKLIAFGFRRFFKDRWNQLDLAIVLLSVMGITLEEIEISAALPINPTIIRIMRVLRIAR</sequence>
<comment type="caution">
    <text evidence="6">The sequence shown here is derived from an EMBL/GenBank/DDBJ whole genome shotgun (WGS) entry which is preliminary data.</text>
</comment>
<dbReference type="InterPro" id="IPR005821">
    <property type="entry name" value="Ion_trans_dom"/>
</dbReference>
<dbReference type="PANTHER" id="PTHR10037:SF209">
    <property type="entry name" value="VOLTAGE-DEPENDENT T-TYPE CALCIUM CHANNEL SUBUNIT ALPHA"/>
    <property type="match status" value="1"/>
</dbReference>
<gene>
    <name evidence="6" type="ORF">AKAME5_002115700</name>
</gene>
<feature type="non-terminal residue" evidence="6">
    <location>
        <position position="1"/>
    </location>
</feature>
<reference evidence="6" key="1">
    <citation type="submission" date="2022-08" db="EMBL/GenBank/DDBJ databases">
        <title>Genome sequencing of akame (Lates japonicus).</title>
        <authorList>
            <person name="Hashiguchi Y."/>
            <person name="Takahashi H."/>
        </authorList>
    </citation>
    <scope>NUCLEOTIDE SEQUENCE</scope>
    <source>
        <strain evidence="6">Kochi</strain>
    </source>
</reference>
<evidence type="ECO:0000256" key="1">
    <source>
        <dbReference type="ARBA" id="ARBA00004141"/>
    </source>
</evidence>
<dbReference type="AlphaFoldDB" id="A0AAD3RJ50"/>
<dbReference type="GO" id="GO:0043005">
    <property type="term" value="C:neuron projection"/>
    <property type="evidence" value="ECO:0007669"/>
    <property type="project" value="TreeGrafter"/>
</dbReference>
<dbReference type="SUPFAM" id="SSF81324">
    <property type="entry name" value="Voltage-gated potassium channels"/>
    <property type="match status" value="1"/>
</dbReference>
<evidence type="ECO:0000256" key="4">
    <source>
        <dbReference type="ARBA" id="ARBA00023136"/>
    </source>
</evidence>
<evidence type="ECO:0000256" key="2">
    <source>
        <dbReference type="ARBA" id="ARBA00022692"/>
    </source>
</evidence>
<dbReference type="GO" id="GO:0001518">
    <property type="term" value="C:voltage-gated sodium channel complex"/>
    <property type="evidence" value="ECO:0007669"/>
    <property type="project" value="TreeGrafter"/>
</dbReference>